<accession>A0A2W4RF23</accession>
<reference evidence="2 3" key="1">
    <citation type="journal article" date="2018" name="Aquat. Microb. Ecol.">
        <title>Gammaproteobacterial methanotrophs dominate.</title>
        <authorList>
            <person name="Rissanen A.J."/>
            <person name="Saarenheimo J."/>
            <person name="Tiirola M."/>
            <person name="Peura S."/>
            <person name="Aalto S.L."/>
            <person name="Karvinen A."/>
            <person name="Nykanen H."/>
        </authorList>
    </citation>
    <scope>NUCLEOTIDE SEQUENCE [LARGE SCALE GENOMIC DNA]</scope>
    <source>
        <strain evidence="2">AMbin10</strain>
    </source>
</reference>
<dbReference type="Pfam" id="PF03781">
    <property type="entry name" value="FGE-sulfatase"/>
    <property type="match status" value="1"/>
</dbReference>
<evidence type="ECO:0000313" key="3">
    <source>
        <dbReference type="Proteomes" id="UP000249396"/>
    </source>
</evidence>
<organism evidence="2 3">
    <name type="scientific">Candidatus Methylumidiphilus alinenensis</name>
    <dbReference type="NCBI Taxonomy" id="2202197"/>
    <lineage>
        <taxon>Bacteria</taxon>
        <taxon>Pseudomonadati</taxon>
        <taxon>Pseudomonadota</taxon>
        <taxon>Gammaproteobacteria</taxon>
        <taxon>Methylococcales</taxon>
        <taxon>Candidatus Methylumidiphilus</taxon>
    </lineage>
</organism>
<dbReference type="Gene3D" id="3.90.1580.10">
    <property type="entry name" value="paralog of FGE (formylglycine-generating enzyme)"/>
    <property type="match status" value="1"/>
</dbReference>
<evidence type="ECO:0000313" key="2">
    <source>
        <dbReference type="EMBL" id="PZN82541.1"/>
    </source>
</evidence>
<proteinExistence type="predicted"/>
<sequence length="861" mass="96280">EPLPQAWVVAGQGVDHGLDGLPWVLALLWLASRYHRQWILRTQAPSGGELLNHLHFKRLLAPIFGGSEAERAMRELRAAHLEPTRRLDIAATVEATARHGDYFQPVYRNRRVAPEYLLLVQSAHRNDQQAALAEELAERFRSLGLTVRAYRFRDDPRFLVRWLENDGEYVDLAQLAARHGTARLLVIGEAQLLFHPYSGEVRPWLDELAAWQNPVWLHPRNAGAEHAELLSRHKFLLLPLSRDSLPVLVARLTNSPLPTGEAQASVNQALSLPDMIVAEPGSWLGEKPPYGSDLAGLVRQLEQFLGTYGLRLLRAVAVYPRPNWDLTLALDFLLYGKLDTADPPQRREQRLARLSRLPWLTRAHLPDWLREHLLRGMNDEERQRIVTVWRDLFGQLTDSESFDTLRLDIKTPNKRQVKLRLADLRSLRPTQFDDPIFVNILLGGRLGFLDFELPRAVARLLPGGRWLISLKPLLMALALAGLSVWGGNTLWDVYGRDFLVAVSVATDNMQNKGWTVSLSAGGDAQALMQAVKTRLQAAGFATVDAAKMSDVNSQNLDRLQFPPGGEAAARRVVEMVSHTAYGAAVDSQAKADLADHSLVLQLAHTHQPGAKFHDAMAYPWHPDPAKQPPALPPEMVQIPAGEFMMGTDPSEAGSSKNEQPRHLVKIKAFSLGKYEVTQGQWQAVMGSNPSYFKQCGDNCPVENVSFNDVQEFIRKLNSNTGATYRLPTEAEWEYAARAGTTTAFSTGDCINTQQANYDGNYDYNDCGAKTGVFLGKTAPVGSYPANPWGLYDMHGNVWERTCSAYTEQYDGSELICNNDAIDRRVVRGGSWFFNPLFLRSGLRSRYDVADGNLGFRLARDF</sequence>
<evidence type="ECO:0000259" key="1">
    <source>
        <dbReference type="Pfam" id="PF03781"/>
    </source>
</evidence>
<dbReference type="InterPro" id="IPR051043">
    <property type="entry name" value="Sulfatase_Mod_Factor_Kinase"/>
</dbReference>
<feature type="domain" description="Sulfatase-modifying factor enzyme-like" evidence="1">
    <location>
        <begin position="633"/>
        <end position="859"/>
    </location>
</feature>
<protein>
    <recommendedName>
        <fullName evidence="1">Sulfatase-modifying factor enzyme-like domain-containing protein</fullName>
    </recommendedName>
</protein>
<feature type="non-terminal residue" evidence="2">
    <location>
        <position position="1"/>
    </location>
</feature>
<dbReference type="AlphaFoldDB" id="A0A2W4RF23"/>
<dbReference type="InterPro" id="IPR042095">
    <property type="entry name" value="SUMF_sf"/>
</dbReference>
<comment type="caution">
    <text evidence="2">The sequence shown here is derived from an EMBL/GenBank/DDBJ whole genome shotgun (WGS) entry which is preliminary data.</text>
</comment>
<dbReference type="InterPro" id="IPR005532">
    <property type="entry name" value="SUMF_dom"/>
</dbReference>
<dbReference type="Proteomes" id="UP000249396">
    <property type="component" value="Unassembled WGS sequence"/>
</dbReference>
<dbReference type="InterPro" id="IPR016187">
    <property type="entry name" value="CTDL_fold"/>
</dbReference>
<dbReference type="SUPFAM" id="SSF56436">
    <property type="entry name" value="C-type lectin-like"/>
    <property type="match status" value="1"/>
</dbReference>
<name>A0A2W4RF23_9GAMM</name>
<dbReference type="GO" id="GO:0120147">
    <property type="term" value="F:formylglycine-generating oxidase activity"/>
    <property type="evidence" value="ECO:0007669"/>
    <property type="project" value="TreeGrafter"/>
</dbReference>
<dbReference type="EMBL" id="QJPH01000214">
    <property type="protein sequence ID" value="PZN82541.1"/>
    <property type="molecule type" value="Genomic_DNA"/>
</dbReference>
<gene>
    <name evidence="2" type="ORF">DM484_06255</name>
</gene>
<dbReference type="PANTHER" id="PTHR23150:SF19">
    <property type="entry name" value="FORMYLGLYCINE-GENERATING ENZYME"/>
    <property type="match status" value="1"/>
</dbReference>
<dbReference type="PANTHER" id="PTHR23150">
    <property type="entry name" value="SULFATASE MODIFYING FACTOR 1, 2"/>
    <property type="match status" value="1"/>
</dbReference>